<dbReference type="EC" id="1.6.2.2" evidence="16"/>
<dbReference type="GO" id="GO:0006696">
    <property type="term" value="P:ergosterol biosynthetic process"/>
    <property type="evidence" value="ECO:0007669"/>
    <property type="project" value="TreeGrafter"/>
</dbReference>
<evidence type="ECO:0000256" key="3">
    <source>
        <dbReference type="ARBA" id="ARBA00006105"/>
    </source>
</evidence>
<comment type="catalytic activity">
    <reaction evidence="14 16">
        <text>2 Fe(III)-[cytochrome b5] + NADH = 2 Fe(II)-[cytochrome b5] + NAD(+) + H(+)</text>
        <dbReference type="Rhea" id="RHEA:46680"/>
        <dbReference type="Rhea" id="RHEA-COMP:10438"/>
        <dbReference type="Rhea" id="RHEA-COMP:10439"/>
        <dbReference type="ChEBI" id="CHEBI:15378"/>
        <dbReference type="ChEBI" id="CHEBI:29033"/>
        <dbReference type="ChEBI" id="CHEBI:29034"/>
        <dbReference type="ChEBI" id="CHEBI:57540"/>
        <dbReference type="ChEBI" id="CHEBI:57945"/>
        <dbReference type="EC" id="1.6.2.2"/>
    </reaction>
</comment>
<dbReference type="InterPro" id="IPR017938">
    <property type="entry name" value="Riboflavin_synthase-like_b-brl"/>
</dbReference>
<dbReference type="CDD" id="cd06183">
    <property type="entry name" value="cyt_b5_reduct_like"/>
    <property type="match status" value="1"/>
</dbReference>
<reference evidence="19" key="2">
    <citation type="submission" date="2010-07" db="EMBL/GenBank/DDBJ databases">
        <authorList>
            <consortium name="The Broad Institute Genome Sequencing Platform"/>
            <consortium name="Broad Institute Genome Sequencing Center for Infectious Disease"/>
            <person name="Ma L.-J."/>
            <person name="Dead R."/>
            <person name="Young S."/>
            <person name="Zeng Q."/>
            <person name="Koehrsen M."/>
            <person name="Alvarado L."/>
            <person name="Berlin A."/>
            <person name="Chapman S.B."/>
            <person name="Chen Z."/>
            <person name="Freedman E."/>
            <person name="Gellesch M."/>
            <person name="Goldberg J."/>
            <person name="Griggs A."/>
            <person name="Gujja S."/>
            <person name="Heilman E.R."/>
            <person name="Heiman D."/>
            <person name="Hepburn T."/>
            <person name="Howarth C."/>
            <person name="Jen D."/>
            <person name="Larson L."/>
            <person name="Mehta T."/>
            <person name="Neiman D."/>
            <person name="Pearson M."/>
            <person name="Roberts A."/>
            <person name="Saif S."/>
            <person name="Shea T."/>
            <person name="Shenoy N."/>
            <person name="Sisk P."/>
            <person name="Stolte C."/>
            <person name="Sykes S."/>
            <person name="Walk T."/>
            <person name="White J."/>
            <person name="Yandava C."/>
            <person name="Haas B."/>
            <person name="Nusbaum C."/>
            <person name="Birren B."/>
        </authorList>
    </citation>
    <scope>NUCLEOTIDE SEQUENCE</scope>
    <source>
        <strain evidence="19">R3-111a-1</strain>
    </source>
</reference>
<keyword evidence="7 15" id="KW-0274">FAD</keyword>
<protein>
    <recommendedName>
        <fullName evidence="16">NADH-cytochrome b5 reductase</fullName>
        <ecNumber evidence="16">1.6.2.2</ecNumber>
    </recommendedName>
</protein>
<feature type="domain" description="FAD-binding FR-type" evidence="18">
    <location>
        <begin position="110"/>
        <end position="215"/>
    </location>
</feature>
<dbReference type="Gene3D" id="2.40.30.10">
    <property type="entry name" value="Translation factors"/>
    <property type="match status" value="1"/>
</dbReference>
<keyword evidence="10 16" id="KW-0520">NAD</keyword>
<evidence type="ECO:0000256" key="16">
    <source>
        <dbReference type="RuleBase" id="RU361226"/>
    </source>
</evidence>
<evidence type="ECO:0000256" key="5">
    <source>
        <dbReference type="ARBA" id="ARBA00022692"/>
    </source>
</evidence>
<evidence type="ECO:0000313" key="21">
    <source>
        <dbReference type="Proteomes" id="UP000006039"/>
    </source>
</evidence>
<dbReference type="FunCoup" id="J3P4B6">
    <property type="interactions" value="308"/>
</dbReference>
<dbReference type="FunFam" id="3.40.50.80:FF:000009">
    <property type="entry name" value="NADH-cytochrome b5 reductase"/>
    <property type="match status" value="1"/>
</dbReference>
<feature type="binding site" evidence="15">
    <location>
        <position position="164"/>
    </location>
    <ligand>
        <name>FAD</name>
        <dbReference type="ChEBI" id="CHEBI:57692"/>
    </ligand>
</feature>
<dbReference type="RefSeq" id="XP_009224456.1">
    <property type="nucleotide sequence ID" value="XM_009226192.1"/>
</dbReference>
<keyword evidence="4 15" id="KW-0285">Flavoprotein</keyword>
<evidence type="ECO:0000256" key="14">
    <source>
        <dbReference type="ARBA" id="ARBA00047682"/>
    </source>
</evidence>
<evidence type="ECO:0000256" key="7">
    <source>
        <dbReference type="ARBA" id="ARBA00022827"/>
    </source>
</evidence>
<organism evidence="19">
    <name type="scientific">Gaeumannomyces tritici (strain R3-111a-1)</name>
    <name type="common">Wheat and barley take-all root rot fungus</name>
    <name type="synonym">Gaeumannomyces graminis var. tritici</name>
    <dbReference type="NCBI Taxonomy" id="644352"/>
    <lineage>
        <taxon>Eukaryota</taxon>
        <taxon>Fungi</taxon>
        <taxon>Dikarya</taxon>
        <taxon>Ascomycota</taxon>
        <taxon>Pezizomycotina</taxon>
        <taxon>Sordariomycetes</taxon>
        <taxon>Sordariomycetidae</taxon>
        <taxon>Magnaporthales</taxon>
        <taxon>Magnaporthaceae</taxon>
        <taxon>Gaeumannomyces</taxon>
    </lineage>
</organism>
<evidence type="ECO:0000256" key="12">
    <source>
        <dbReference type="ARBA" id="ARBA00023136"/>
    </source>
</evidence>
<dbReference type="InterPro" id="IPR039261">
    <property type="entry name" value="FNR_nucleotide-bd"/>
</dbReference>
<evidence type="ECO:0000256" key="8">
    <source>
        <dbReference type="ARBA" id="ARBA00022989"/>
    </source>
</evidence>
<evidence type="ECO:0000256" key="13">
    <source>
        <dbReference type="ARBA" id="ARBA00037464"/>
    </source>
</evidence>
<dbReference type="FunFam" id="2.40.30.10:FF:000032">
    <property type="entry name" value="NADH-cytochrome b5 reductase"/>
    <property type="match status" value="1"/>
</dbReference>
<keyword evidence="5" id="KW-0812">Transmembrane</keyword>
<reference evidence="20" key="4">
    <citation type="journal article" date="2015" name="G3 (Bethesda)">
        <title>Genome sequences of three phytopathogenic species of the Magnaporthaceae family of fungi.</title>
        <authorList>
            <person name="Okagaki L.H."/>
            <person name="Nunes C.C."/>
            <person name="Sailsbery J."/>
            <person name="Clay B."/>
            <person name="Brown D."/>
            <person name="John T."/>
            <person name="Oh Y."/>
            <person name="Young N."/>
            <person name="Fitzgerald M."/>
            <person name="Haas B.J."/>
            <person name="Zeng Q."/>
            <person name="Young S."/>
            <person name="Adiconis X."/>
            <person name="Fan L."/>
            <person name="Levin J.Z."/>
            <person name="Mitchell T.K."/>
            <person name="Okubara P.A."/>
            <person name="Farman M.L."/>
            <person name="Kohn L.M."/>
            <person name="Birren B."/>
            <person name="Ma L.-J."/>
            <person name="Dean R.A."/>
        </authorList>
    </citation>
    <scope>NUCLEOTIDE SEQUENCE</scope>
    <source>
        <strain evidence="20">R3-111a-1</strain>
    </source>
</reference>
<comment type="cofactor">
    <cofactor evidence="1 15 16">
        <name>FAD</name>
        <dbReference type="ChEBI" id="CHEBI:57692"/>
    </cofactor>
</comment>
<sequence length="361" mass="38325">MFVRPIARACQPLKKQTLRRYATDSTPPPPPPPPPSGGNATTPALVAGAIGFAAFGGYYLFGRGGNGMPAASPAQKAAAAAAAAAASPSSQVGAGAAVGGPKKALTGGDQGFVSLLVEDVEIVNHNTKRVRFKLPENDMVSGMTVASALLTKFKPAGAEKPVIRPYTPISDEDTTGYMDLLVKKYEGGPMSTHIHELVPGQRLDIKGPLPKYGWTANKHPHIACIAGGTGITPMYQLMRAIFKNPDDKTKVTLVVGNIAEEDILLKQQLAELENTYPQRFRAFYVLDNPPKGWAGGKGFVTQELLKTVLPEPKEDNIKVFVCGPPGMMKAVSGAKVSPKDQGEVSGILKELGYSKDQVYKF</sequence>
<dbReference type="PRINTS" id="PR00406">
    <property type="entry name" value="CYTB5RDTASE"/>
</dbReference>
<keyword evidence="12" id="KW-0472">Membrane</keyword>
<gene>
    <name evidence="20" type="primary">20348810</name>
    <name evidence="19" type="ORF">GGTG_08352</name>
</gene>
<feature type="region of interest" description="Disordered" evidence="17">
    <location>
        <begin position="19"/>
        <end position="42"/>
    </location>
</feature>
<evidence type="ECO:0000256" key="10">
    <source>
        <dbReference type="ARBA" id="ARBA00023027"/>
    </source>
</evidence>
<dbReference type="Pfam" id="PF00970">
    <property type="entry name" value="FAD_binding_6"/>
    <property type="match status" value="1"/>
</dbReference>
<keyword evidence="11" id="KW-0496">Mitochondrion</keyword>
<dbReference type="HOGENOM" id="CLU_003827_9_1_1"/>
<evidence type="ECO:0000256" key="17">
    <source>
        <dbReference type="SAM" id="MobiDB-lite"/>
    </source>
</evidence>
<dbReference type="Gene3D" id="3.40.50.80">
    <property type="entry name" value="Nucleotide-binding domain of ferredoxin-NADP reductase (FNR) module"/>
    <property type="match status" value="1"/>
</dbReference>
<dbReference type="InterPro" id="IPR001709">
    <property type="entry name" value="Flavoprot_Pyr_Nucl_cyt_Rdtase"/>
</dbReference>
<feature type="binding site" evidence="15">
    <location>
        <position position="181"/>
    </location>
    <ligand>
        <name>FAD</name>
        <dbReference type="ChEBI" id="CHEBI:57692"/>
    </ligand>
</feature>
<evidence type="ECO:0000256" key="2">
    <source>
        <dbReference type="ARBA" id="ARBA00004572"/>
    </source>
</evidence>
<dbReference type="GeneID" id="20348810"/>
<dbReference type="SUPFAM" id="SSF52343">
    <property type="entry name" value="Ferredoxin reductase-like, C-terminal NADP-linked domain"/>
    <property type="match status" value="1"/>
</dbReference>
<dbReference type="Pfam" id="PF00175">
    <property type="entry name" value="NAD_binding_1"/>
    <property type="match status" value="1"/>
</dbReference>
<dbReference type="EMBL" id="GL385398">
    <property type="protein sequence ID" value="EJT74512.1"/>
    <property type="molecule type" value="Genomic_DNA"/>
</dbReference>
<evidence type="ECO:0000256" key="4">
    <source>
        <dbReference type="ARBA" id="ARBA00022630"/>
    </source>
</evidence>
<keyword evidence="9 16" id="KW-0560">Oxidoreductase</keyword>
<dbReference type="EnsemblFungi" id="EJT74512">
    <property type="protein sequence ID" value="EJT74512"/>
    <property type="gene ID" value="GGTG_08352"/>
</dbReference>
<reference evidence="20" key="5">
    <citation type="submission" date="2018-04" db="UniProtKB">
        <authorList>
            <consortium name="EnsemblFungi"/>
        </authorList>
    </citation>
    <scope>IDENTIFICATION</scope>
    <source>
        <strain evidence="20">R3-111a-1</strain>
    </source>
</reference>
<dbReference type="InterPro" id="IPR001433">
    <property type="entry name" value="OxRdtase_FAD/NAD-bd"/>
</dbReference>
<keyword evidence="8" id="KW-1133">Transmembrane helix</keyword>
<dbReference type="OrthoDB" id="432685at2759"/>
<evidence type="ECO:0000256" key="6">
    <source>
        <dbReference type="ARBA" id="ARBA00022787"/>
    </source>
</evidence>
<dbReference type="InterPro" id="IPR017927">
    <property type="entry name" value="FAD-bd_FR_type"/>
</dbReference>
<dbReference type="VEuPathDB" id="FungiDB:GGTG_08352"/>
<evidence type="ECO:0000256" key="9">
    <source>
        <dbReference type="ARBA" id="ARBA00023002"/>
    </source>
</evidence>
<dbReference type="PROSITE" id="PS51384">
    <property type="entry name" value="FAD_FR"/>
    <property type="match status" value="1"/>
</dbReference>
<feature type="binding site" evidence="15">
    <location>
        <position position="183"/>
    </location>
    <ligand>
        <name>FAD</name>
        <dbReference type="ChEBI" id="CHEBI:57692"/>
    </ligand>
</feature>
<dbReference type="InterPro" id="IPR008333">
    <property type="entry name" value="Cbr1-like_FAD-bd_dom"/>
</dbReference>
<dbReference type="PANTHER" id="PTHR19370">
    <property type="entry name" value="NADH-CYTOCHROME B5 REDUCTASE"/>
    <property type="match status" value="1"/>
</dbReference>
<evidence type="ECO:0000256" key="1">
    <source>
        <dbReference type="ARBA" id="ARBA00001974"/>
    </source>
</evidence>
<keyword evidence="21" id="KW-1185">Reference proteome</keyword>
<dbReference type="GO" id="GO:0090524">
    <property type="term" value="F:cytochrome-b5 reductase activity, acting on NADH"/>
    <property type="evidence" value="ECO:0007669"/>
    <property type="project" value="UniProtKB-EC"/>
</dbReference>
<evidence type="ECO:0000256" key="15">
    <source>
        <dbReference type="PIRSR" id="PIRSR601834-1"/>
    </source>
</evidence>
<evidence type="ECO:0000313" key="20">
    <source>
        <dbReference type="EnsemblFungi" id="EJT74512"/>
    </source>
</evidence>
<dbReference type="GO" id="GO:0005741">
    <property type="term" value="C:mitochondrial outer membrane"/>
    <property type="evidence" value="ECO:0007669"/>
    <property type="project" value="UniProtKB-SubCell"/>
</dbReference>
<feature type="binding site" evidence="15">
    <location>
        <position position="190"/>
    </location>
    <ligand>
        <name>FAD</name>
        <dbReference type="ChEBI" id="CHEBI:57692"/>
    </ligand>
</feature>
<name>J3P4B6_GAET3</name>
<reference evidence="21" key="1">
    <citation type="submission" date="2010-07" db="EMBL/GenBank/DDBJ databases">
        <title>The genome sequence of Gaeumannomyces graminis var. tritici strain R3-111a-1.</title>
        <authorList>
            <consortium name="The Broad Institute Genome Sequencing Platform"/>
            <person name="Ma L.-J."/>
            <person name="Dead R."/>
            <person name="Young S."/>
            <person name="Zeng Q."/>
            <person name="Koehrsen M."/>
            <person name="Alvarado L."/>
            <person name="Berlin A."/>
            <person name="Chapman S.B."/>
            <person name="Chen Z."/>
            <person name="Freedman E."/>
            <person name="Gellesch M."/>
            <person name="Goldberg J."/>
            <person name="Griggs A."/>
            <person name="Gujja S."/>
            <person name="Heilman E.R."/>
            <person name="Heiman D."/>
            <person name="Hepburn T."/>
            <person name="Howarth C."/>
            <person name="Jen D."/>
            <person name="Larson L."/>
            <person name="Mehta T."/>
            <person name="Neiman D."/>
            <person name="Pearson M."/>
            <person name="Roberts A."/>
            <person name="Saif S."/>
            <person name="Shea T."/>
            <person name="Shenoy N."/>
            <person name="Sisk P."/>
            <person name="Stolte C."/>
            <person name="Sykes S."/>
            <person name="Walk T."/>
            <person name="White J."/>
            <person name="Yandava C."/>
            <person name="Haas B."/>
            <person name="Nusbaum C."/>
            <person name="Birren B."/>
        </authorList>
    </citation>
    <scope>NUCLEOTIDE SEQUENCE [LARGE SCALE GENOMIC DNA]</scope>
    <source>
        <strain evidence="21">R3-111a-1</strain>
    </source>
</reference>
<dbReference type="STRING" id="644352.J3P4B6"/>
<reference evidence="19" key="3">
    <citation type="submission" date="2010-09" db="EMBL/GenBank/DDBJ databases">
        <title>Annotation of Gaeumannomyces graminis var. tritici R3-111a-1.</title>
        <authorList>
            <consortium name="The Broad Institute Genome Sequencing Platform"/>
            <person name="Ma L.-J."/>
            <person name="Dead R."/>
            <person name="Young S.K."/>
            <person name="Zeng Q."/>
            <person name="Gargeya S."/>
            <person name="Fitzgerald M."/>
            <person name="Haas B."/>
            <person name="Abouelleil A."/>
            <person name="Alvarado L."/>
            <person name="Arachchi H.M."/>
            <person name="Berlin A."/>
            <person name="Brown A."/>
            <person name="Chapman S.B."/>
            <person name="Chen Z."/>
            <person name="Dunbar C."/>
            <person name="Freedman E."/>
            <person name="Gearin G."/>
            <person name="Gellesch M."/>
            <person name="Goldberg J."/>
            <person name="Griggs A."/>
            <person name="Gujja S."/>
            <person name="Heiman D."/>
            <person name="Howarth C."/>
            <person name="Larson L."/>
            <person name="Lui A."/>
            <person name="MacDonald P.J.P."/>
            <person name="Mehta T."/>
            <person name="Montmayeur A."/>
            <person name="Murphy C."/>
            <person name="Neiman D."/>
            <person name="Pearson M."/>
            <person name="Priest M."/>
            <person name="Roberts A."/>
            <person name="Saif S."/>
            <person name="Shea T."/>
            <person name="Shenoy N."/>
            <person name="Sisk P."/>
            <person name="Stolte C."/>
            <person name="Sykes S."/>
            <person name="Yandava C."/>
            <person name="Wortman J."/>
            <person name="Nusbaum C."/>
            <person name="Birren B."/>
        </authorList>
    </citation>
    <scope>NUCLEOTIDE SEQUENCE</scope>
    <source>
        <strain evidence="19">R3-111a-1</strain>
    </source>
</reference>
<evidence type="ECO:0000256" key="11">
    <source>
        <dbReference type="ARBA" id="ARBA00023128"/>
    </source>
</evidence>
<dbReference type="PANTHER" id="PTHR19370:SF171">
    <property type="entry name" value="NADH-CYTOCHROME B5 REDUCTASE 2"/>
    <property type="match status" value="1"/>
</dbReference>
<comment type="function">
    <text evidence="13">May mediate the reduction of outer membrane cytochrome b5.</text>
</comment>
<evidence type="ECO:0000313" key="19">
    <source>
        <dbReference type="EMBL" id="EJT74512.1"/>
    </source>
</evidence>
<feature type="binding site" evidence="15">
    <location>
        <position position="165"/>
    </location>
    <ligand>
        <name>FAD</name>
        <dbReference type="ChEBI" id="CHEBI:57692"/>
    </ligand>
</feature>
<dbReference type="SUPFAM" id="SSF63380">
    <property type="entry name" value="Riboflavin synthase domain-like"/>
    <property type="match status" value="1"/>
</dbReference>
<dbReference type="PRINTS" id="PR00371">
    <property type="entry name" value="FPNCR"/>
</dbReference>
<feature type="binding site" evidence="15">
    <location>
        <position position="232"/>
    </location>
    <ligand>
        <name>FAD</name>
        <dbReference type="ChEBI" id="CHEBI:57692"/>
    </ligand>
</feature>
<feature type="binding site" evidence="15">
    <location>
        <position position="166"/>
    </location>
    <ligand>
        <name>FAD</name>
        <dbReference type="ChEBI" id="CHEBI:57692"/>
    </ligand>
</feature>
<evidence type="ECO:0000259" key="18">
    <source>
        <dbReference type="PROSITE" id="PS51384"/>
    </source>
</evidence>
<dbReference type="eggNOG" id="KOG0534">
    <property type="taxonomic scope" value="Eukaryota"/>
</dbReference>
<comment type="similarity">
    <text evidence="3 16">Belongs to the flavoprotein pyridine nucleotide cytochrome reductase family.</text>
</comment>
<dbReference type="Proteomes" id="UP000006039">
    <property type="component" value="Unassembled WGS sequence"/>
</dbReference>
<comment type="subcellular location">
    <subcellularLocation>
        <location evidence="2">Mitochondrion outer membrane</location>
        <topology evidence="2">Single-pass membrane protein</topology>
    </subcellularLocation>
</comment>
<accession>J3P4B6</accession>
<feature type="binding site" evidence="15">
    <location>
        <position position="191"/>
    </location>
    <ligand>
        <name>FAD</name>
        <dbReference type="ChEBI" id="CHEBI:57692"/>
    </ligand>
</feature>
<proteinExistence type="inferred from homology"/>
<dbReference type="InterPro" id="IPR001834">
    <property type="entry name" value="CBR-like"/>
</dbReference>
<dbReference type="AlphaFoldDB" id="J3P4B6"/>
<keyword evidence="6" id="KW-1000">Mitochondrion outer membrane</keyword>
<feature type="compositionally biased region" description="Pro residues" evidence="17">
    <location>
        <begin position="26"/>
        <end position="36"/>
    </location>
</feature>